<evidence type="ECO:0000313" key="3">
    <source>
        <dbReference type="EnsemblPlants" id="TraesCS2B02G143900.1"/>
    </source>
</evidence>
<dbReference type="InterPro" id="IPR036291">
    <property type="entry name" value="NAD(P)-bd_dom_sf"/>
</dbReference>
<evidence type="ECO:0000256" key="2">
    <source>
        <dbReference type="ARBA" id="ARBA00023002"/>
    </source>
</evidence>
<dbReference type="Gramene" id="TraesCS2B02G143900.1">
    <property type="protein sequence ID" value="TraesCS2B02G143900.1"/>
    <property type="gene ID" value="TraesCS2B02G143900"/>
</dbReference>
<dbReference type="RefSeq" id="XP_044319441.1">
    <property type="nucleotide sequence ID" value="XM_044463506.1"/>
</dbReference>
<dbReference type="Pfam" id="PF13561">
    <property type="entry name" value="adh_short_C2"/>
    <property type="match status" value="1"/>
</dbReference>
<keyword evidence="2" id="KW-0560">Oxidoreductase</keyword>
<dbReference type="GeneID" id="123040744"/>
<dbReference type="PaxDb" id="4565-Traes_2BS_E07D7794F.2"/>
<dbReference type="Proteomes" id="UP000019116">
    <property type="component" value="Chromosome 2B"/>
</dbReference>
<dbReference type="OrthoDB" id="294295at2759"/>
<dbReference type="STRING" id="4565.A0A3B6C147"/>
<dbReference type="InterPro" id="IPR002347">
    <property type="entry name" value="SDR_fam"/>
</dbReference>
<reference evidence="3" key="1">
    <citation type="submission" date="2018-08" db="EMBL/GenBank/DDBJ databases">
        <authorList>
            <person name="Rossello M."/>
        </authorList>
    </citation>
    <scope>NUCLEOTIDE SEQUENCE [LARGE SCALE GENOMIC DNA]</scope>
    <source>
        <strain evidence="3">cv. Chinese Spring</strain>
    </source>
</reference>
<keyword evidence="4" id="KW-1185">Reference proteome</keyword>
<dbReference type="GO" id="GO:0016491">
    <property type="term" value="F:oxidoreductase activity"/>
    <property type="evidence" value="ECO:0007669"/>
    <property type="project" value="UniProtKB-KW"/>
</dbReference>
<organism evidence="3">
    <name type="scientific">Triticum aestivum</name>
    <name type="common">Wheat</name>
    <dbReference type="NCBI Taxonomy" id="4565"/>
    <lineage>
        <taxon>Eukaryota</taxon>
        <taxon>Viridiplantae</taxon>
        <taxon>Streptophyta</taxon>
        <taxon>Embryophyta</taxon>
        <taxon>Tracheophyta</taxon>
        <taxon>Spermatophyta</taxon>
        <taxon>Magnoliopsida</taxon>
        <taxon>Liliopsida</taxon>
        <taxon>Poales</taxon>
        <taxon>Poaceae</taxon>
        <taxon>BOP clade</taxon>
        <taxon>Pooideae</taxon>
        <taxon>Triticodae</taxon>
        <taxon>Triticeae</taxon>
        <taxon>Triticinae</taxon>
        <taxon>Triticum</taxon>
    </lineage>
</organism>
<dbReference type="OMA" id="FAQECAK"/>
<evidence type="ECO:0000313" key="4">
    <source>
        <dbReference type="Proteomes" id="UP000019116"/>
    </source>
</evidence>
<dbReference type="PANTHER" id="PTHR43180">
    <property type="entry name" value="3-OXOACYL-(ACYL-CARRIER-PROTEIN) REDUCTASE (AFU_ORTHOLOGUE AFUA_6G11210)"/>
    <property type="match status" value="1"/>
</dbReference>
<dbReference type="AlphaFoldDB" id="A0A3B6C147"/>
<proteinExistence type="inferred from homology"/>
<dbReference type="PRINTS" id="PR00081">
    <property type="entry name" value="GDHRDH"/>
</dbReference>
<name>A0A3B6C147_WHEAT</name>
<dbReference type="PANTHER" id="PTHR43180:SF54">
    <property type="entry name" value="SEX DETERMINATION PROTEIN TASSELSEED-2"/>
    <property type="match status" value="1"/>
</dbReference>
<protein>
    <submittedName>
        <fullName evidence="3">Uncharacterized protein</fullName>
    </submittedName>
</protein>
<sequence>MFLAMQVVLRRNTVAGPSALARFVSHCGYSTASNSQRLAGKVAVITGAASGIGKATAAEFVRNGAKVILADIQDDLGRAVAAQLGPDAAYTRCDVTDEAQIAAAVDLAVARHGRLDVMHNHAGVTGRMVIDSVGSLDLADFDRTMATNARSAVAGIKHAARVMVPRRSGCIICTASTAGVLGGIIAPTYGISKAAVIGAVRAFAGELGRHGVRVNAISPHGIATQFGLRGLAELFPEASEEERRRMVETGMNEMGGGTVLEVEDIARAAVYLASDEAKYVNGHNLVVDGGCTVGKGHSKPAPSQ</sequence>
<dbReference type="Gramene" id="TraesCS2B03G0347800.1">
    <property type="protein sequence ID" value="TraesCS2B03G0347800.1.CDS"/>
    <property type="gene ID" value="TraesCS2B03G0347800"/>
</dbReference>
<dbReference type="Gene3D" id="3.40.50.720">
    <property type="entry name" value="NAD(P)-binding Rossmann-like Domain"/>
    <property type="match status" value="1"/>
</dbReference>
<dbReference type="SMR" id="A0A3B6C147"/>
<dbReference type="PRINTS" id="PR00080">
    <property type="entry name" value="SDRFAMILY"/>
</dbReference>
<comment type="similarity">
    <text evidence="1">Belongs to the short-chain dehydrogenases/reductases (SDR) family.</text>
</comment>
<dbReference type="EnsemblPlants" id="TraesCS2B02G143900.1">
    <property type="protein sequence ID" value="TraesCS2B02G143900.1"/>
    <property type="gene ID" value="TraesCS2B02G143900"/>
</dbReference>
<dbReference type="FunFam" id="3.40.50.720:FF:000084">
    <property type="entry name" value="Short-chain dehydrogenase reductase"/>
    <property type="match status" value="1"/>
</dbReference>
<accession>A0A3B6C147</accession>
<dbReference type="SUPFAM" id="SSF51735">
    <property type="entry name" value="NAD(P)-binding Rossmann-fold domains"/>
    <property type="match status" value="1"/>
</dbReference>
<evidence type="ECO:0000256" key="1">
    <source>
        <dbReference type="ARBA" id="ARBA00006484"/>
    </source>
</evidence>
<gene>
    <name evidence="3" type="primary">LOC123040744</name>
</gene>
<reference evidence="3" key="2">
    <citation type="submission" date="2018-10" db="UniProtKB">
        <authorList>
            <consortium name="EnsemblPlants"/>
        </authorList>
    </citation>
    <scope>IDENTIFICATION</scope>
</reference>